<dbReference type="NCBIfam" id="NF041874">
    <property type="entry name" value="EPS_EpsC"/>
    <property type="match status" value="1"/>
</dbReference>
<evidence type="ECO:0000313" key="12">
    <source>
        <dbReference type="EMBL" id="GAA0288711.1"/>
    </source>
</evidence>
<dbReference type="PIRSF" id="PIRSF000441">
    <property type="entry name" value="CysE"/>
    <property type="match status" value="1"/>
</dbReference>
<keyword evidence="5" id="KW-0028">Amino-acid biosynthesis</keyword>
<organism evidence="12 13">
    <name type="scientific">Streptomyces polychromogenes</name>
    <dbReference type="NCBI Taxonomy" id="67342"/>
    <lineage>
        <taxon>Bacteria</taxon>
        <taxon>Bacillati</taxon>
        <taxon>Actinomycetota</taxon>
        <taxon>Actinomycetes</taxon>
        <taxon>Kitasatosporales</taxon>
        <taxon>Streptomycetaceae</taxon>
        <taxon>Streptomyces</taxon>
    </lineage>
</organism>
<evidence type="ECO:0000256" key="10">
    <source>
        <dbReference type="ARBA" id="ARBA00049486"/>
    </source>
</evidence>
<evidence type="ECO:0000256" key="9">
    <source>
        <dbReference type="ARBA" id="ARBA00023315"/>
    </source>
</evidence>
<dbReference type="InterPro" id="IPR018357">
    <property type="entry name" value="Hexapep_transf_CS"/>
</dbReference>
<dbReference type="InterPro" id="IPR005881">
    <property type="entry name" value="Ser_O-AcTrfase"/>
</dbReference>
<evidence type="ECO:0000256" key="4">
    <source>
        <dbReference type="ARBA" id="ARBA00018522"/>
    </source>
</evidence>
<name>A0ABN0VD54_9ACTN</name>
<comment type="pathway">
    <text evidence="1">Amino-acid biosynthesis; L-cysteine biosynthesis; L-cysteine from L-serine: step 1/2.</text>
</comment>
<dbReference type="EMBL" id="BAAABV010000015">
    <property type="protein sequence ID" value="GAA0288711.1"/>
    <property type="molecule type" value="Genomic_DNA"/>
</dbReference>
<evidence type="ECO:0000256" key="5">
    <source>
        <dbReference type="ARBA" id="ARBA00022605"/>
    </source>
</evidence>
<dbReference type="InterPro" id="IPR001451">
    <property type="entry name" value="Hexapep"/>
</dbReference>
<evidence type="ECO:0000256" key="1">
    <source>
        <dbReference type="ARBA" id="ARBA00004876"/>
    </source>
</evidence>
<dbReference type="Proteomes" id="UP001501867">
    <property type="component" value="Unassembled WGS sequence"/>
</dbReference>
<sequence>MARDKEPGLFAIMKEDLDVVVAQDPSMRNRREALLHAALPALWAHRVAHRLHRRGMRMTAGVIAWQARRKTSVEIHPGAVLGRRVFIDHGAAVVIGETAVVGDDVTIYHQVTLGAVGWWSDNKRPAGERRHPVVGHHVVLGTNATVLGPVTIGEHAVIGAQALVNKDVPPGARVLAATAVIKAVGEQPQPMEDLYAVTASAGSW</sequence>
<evidence type="ECO:0000256" key="7">
    <source>
        <dbReference type="ARBA" id="ARBA00022737"/>
    </source>
</evidence>
<dbReference type="InterPro" id="IPR042122">
    <property type="entry name" value="Ser_AcTrfase_N_sf"/>
</dbReference>
<dbReference type="InterPro" id="IPR045304">
    <property type="entry name" value="LbH_SAT"/>
</dbReference>
<gene>
    <name evidence="12" type="ORF">GCM10010302_28830</name>
</gene>
<dbReference type="SUPFAM" id="SSF51161">
    <property type="entry name" value="Trimeric LpxA-like enzymes"/>
    <property type="match status" value="1"/>
</dbReference>
<dbReference type="PROSITE" id="PS00101">
    <property type="entry name" value="HEXAPEP_TRANSFERASES"/>
    <property type="match status" value="1"/>
</dbReference>
<comment type="catalytic activity">
    <reaction evidence="10 11">
        <text>L-serine + acetyl-CoA = O-acetyl-L-serine + CoA</text>
        <dbReference type="Rhea" id="RHEA:24560"/>
        <dbReference type="ChEBI" id="CHEBI:33384"/>
        <dbReference type="ChEBI" id="CHEBI:57287"/>
        <dbReference type="ChEBI" id="CHEBI:57288"/>
        <dbReference type="ChEBI" id="CHEBI:58340"/>
        <dbReference type="EC" id="2.3.1.30"/>
    </reaction>
</comment>
<dbReference type="EC" id="2.3.1.30" evidence="3 11"/>
<keyword evidence="9 11" id="KW-0012">Acyltransferase</keyword>
<keyword evidence="13" id="KW-1185">Reference proteome</keyword>
<dbReference type="InterPro" id="IPR053376">
    <property type="entry name" value="Serine_acetyltransferase"/>
</dbReference>
<reference evidence="12 13" key="1">
    <citation type="journal article" date="2019" name="Int. J. Syst. Evol. Microbiol.">
        <title>The Global Catalogue of Microorganisms (GCM) 10K type strain sequencing project: providing services to taxonomists for standard genome sequencing and annotation.</title>
        <authorList>
            <consortium name="The Broad Institute Genomics Platform"/>
            <consortium name="The Broad Institute Genome Sequencing Center for Infectious Disease"/>
            <person name="Wu L."/>
            <person name="Ma J."/>
        </authorList>
    </citation>
    <scope>NUCLEOTIDE SEQUENCE [LARGE SCALE GENOMIC DNA]</scope>
    <source>
        <strain evidence="12 13">JCM 4505</strain>
    </source>
</reference>
<comment type="similarity">
    <text evidence="2 11">Belongs to the transferase hexapeptide repeat family.</text>
</comment>
<keyword evidence="6 11" id="KW-0808">Transferase</keyword>
<dbReference type="Gene3D" id="2.160.10.10">
    <property type="entry name" value="Hexapeptide repeat proteins"/>
    <property type="match status" value="1"/>
</dbReference>
<dbReference type="PANTHER" id="PTHR42811">
    <property type="entry name" value="SERINE ACETYLTRANSFERASE"/>
    <property type="match status" value="1"/>
</dbReference>
<evidence type="ECO:0000313" key="13">
    <source>
        <dbReference type="Proteomes" id="UP001501867"/>
    </source>
</evidence>
<evidence type="ECO:0000256" key="8">
    <source>
        <dbReference type="ARBA" id="ARBA00023192"/>
    </source>
</evidence>
<proteinExistence type="inferred from homology"/>
<comment type="caution">
    <text evidence="12">The sequence shown here is derived from an EMBL/GenBank/DDBJ whole genome shotgun (WGS) entry which is preliminary data.</text>
</comment>
<dbReference type="CDD" id="cd03354">
    <property type="entry name" value="LbH_SAT"/>
    <property type="match status" value="1"/>
</dbReference>
<evidence type="ECO:0000256" key="2">
    <source>
        <dbReference type="ARBA" id="ARBA00007274"/>
    </source>
</evidence>
<protein>
    <recommendedName>
        <fullName evidence="4 11">Serine acetyltransferase</fullName>
        <ecNumber evidence="3 11">2.3.1.30</ecNumber>
    </recommendedName>
</protein>
<evidence type="ECO:0000256" key="6">
    <source>
        <dbReference type="ARBA" id="ARBA00022679"/>
    </source>
</evidence>
<evidence type="ECO:0000256" key="11">
    <source>
        <dbReference type="PIRNR" id="PIRNR000441"/>
    </source>
</evidence>
<dbReference type="Gene3D" id="1.10.3130.10">
    <property type="entry name" value="serine acetyltransferase, domain 1"/>
    <property type="match status" value="1"/>
</dbReference>
<dbReference type="Pfam" id="PF00132">
    <property type="entry name" value="Hexapep"/>
    <property type="match status" value="1"/>
</dbReference>
<dbReference type="InterPro" id="IPR011004">
    <property type="entry name" value="Trimer_LpxA-like_sf"/>
</dbReference>
<keyword evidence="7" id="KW-0677">Repeat</keyword>
<evidence type="ECO:0000256" key="3">
    <source>
        <dbReference type="ARBA" id="ARBA00013266"/>
    </source>
</evidence>
<keyword evidence="8" id="KW-0198">Cysteine biosynthesis</keyword>
<dbReference type="RefSeq" id="WP_344158251.1">
    <property type="nucleotide sequence ID" value="NZ_BAAABV010000015.1"/>
</dbReference>
<accession>A0ABN0VD54</accession>